<evidence type="ECO:0000256" key="3">
    <source>
        <dbReference type="SAM" id="MobiDB-lite"/>
    </source>
</evidence>
<feature type="region of interest" description="Disordered" evidence="3">
    <location>
        <begin position="770"/>
        <end position="790"/>
    </location>
</feature>
<dbReference type="GO" id="GO:0019888">
    <property type="term" value="F:protein phosphatase regulator activity"/>
    <property type="evidence" value="ECO:0007669"/>
    <property type="project" value="TreeGrafter"/>
</dbReference>
<dbReference type="PANTHER" id="PTHR12634:SF8">
    <property type="entry name" value="FIERY MOUNTAIN, ISOFORM D"/>
    <property type="match status" value="1"/>
</dbReference>
<dbReference type="GO" id="GO:0005829">
    <property type="term" value="C:cytosol"/>
    <property type="evidence" value="ECO:0007669"/>
    <property type="project" value="TreeGrafter"/>
</dbReference>
<organism evidence="4 5">
    <name type="scientific">Paragonimus westermani</name>
    <dbReference type="NCBI Taxonomy" id="34504"/>
    <lineage>
        <taxon>Eukaryota</taxon>
        <taxon>Metazoa</taxon>
        <taxon>Spiralia</taxon>
        <taxon>Lophotrochozoa</taxon>
        <taxon>Platyhelminthes</taxon>
        <taxon>Trematoda</taxon>
        <taxon>Digenea</taxon>
        <taxon>Plagiorchiida</taxon>
        <taxon>Troglotremata</taxon>
        <taxon>Troglotrematidae</taxon>
        <taxon>Paragonimus</taxon>
    </lineage>
</organism>
<reference evidence="4 5" key="1">
    <citation type="submission" date="2019-07" db="EMBL/GenBank/DDBJ databases">
        <title>Annotation for the trematode Paragonimus westermani.</title>
        <authorList>
            <person name="Choi Y.-J."/>
        </authorList>
    </citation>
    <scope>NUCLEOTIDE SEQUENCE [LARGE SCALE GENOMIC DNA]</scope>
    <source>
        <strain evidence="4">180907_Pwestermani</strain>
    </source>
</reference>
<dbReference type="GO" id="GO:0019903">
    <property type="term" value="F:protein phosphatase binding"/>
    <property type="evidence" value="ECO:0007669"/>
    <property type="project" value="InterPro"/>
</dbReference>
<dbReference type="InterPro" id="IPR007587">
    <property type="entry name" value="SAPS"/>
</dbReference>
<proteinExistence type="inferred from homology"/>
<evidence type="ECO:0000256" key="1">
    <source>
        <dbReference type="ARBA" id="ARBA00006180"/>
    </source>
</evidence>
<dbReference type="PANTHER" id="PTHR12634">
    <property type="entry name" value="SIT4 YEAST -ASSOCIATING PROTEIN-RELATED"/>
    <property type="match status" value="1"/>
</dbReference>
<name>A0A8T0DDF2_9TREM</name>
<comment type="caution">
    <text evidence="4">The sequence shown here is derived from an EMBL/GenBank/DDBJ whole genome shotgun (WGS) entry which is preliminary data.</text>
</comment>
<feature type="compositionally biased region" description="Basic and acidic residues" evidence="3">
    <location>
        <begin position="428"/>
        <end position="438"/>
    </location>
</feature>
<accession>A0A8T0DDF2</accession>
<feature type="compositionally biased region" description="Polar residues" evidence="3">
    <location>
        <begin position="339"/>
        <end position="358"/>
    </location>
</feature>
<feature type="region of interest" description="Disordered" evidence="3">
    <location>
        <begin position="403"/>
        <end position="447"/>
    </location>
</feature>
<dbReference type="OrthoDB" id="295029at2759"/>
<sequence length="825" mass="90661">MYSPSSRCCFLPSKDLFFEFPLNSFLHSTCEKLVRFLVLCALFQLETKPSHQVSTSLTSADALHKAFFGTPQPSVDQSIISESTLADQSETRSLNSPPTVFWMFLHRLLVAGNLLGRIPQIWMSSQSNLRLCGYRGHLRLIANLLTAVVGPAAESDTQDSTSSLTECLGPITDERLDAVATNGATNECDWVPELCSYLRADVPSDTWNSWCEFVAGPLAQANQMSRINYNEFPNSYKPTPLVVSSALQTSYANYCTRPLTSEFPERFGYAEDEFLEPQYDRLRALEGRLSEVSFLLHINEDSENGTQFEQACNEIIQLQGEEVGKDAKCIPESDDVPIPSSNVPSESELRQSQSVESSLPSIDRLKQIFEEIQSTCNDTSVTHELPDHRPVCTMATSPFIHSVFHRGPSPSSPDSDDPDLMVDDGDDFEHFPDRVRDSDSEDEDESRDLCDLSISSLSPAHSQCALLATKLDSSKNYPILRQREASAGAFPSTVHRRPTPPVAQHLQTLQLTRSHLLVNGDGTVSTRSVVTNGDDTFKSDTVPFNLTGGSVVNGNDRSAVPHRVNSSGLELRDQNLFSSISSNGLSYQSNQLDREYSSPIQARRNLQEDDLTSIELGDLSIGMTGLTQPGRSVLHIAHSKASDSPRLILPTRRGSEITKPVLDYPSPPTVSRTHKQTTHVLSPDERSSPAGHSALNSQSKISDFTSATAVGPGYGRPLAQKSPTSCGMMASIKIRHAAKTHTLPPFVISETDFGPIDGFDDSATGAFRDLDEKNTNGLSPREPADSELNELESVTDMSLCKSRFRSHRTLKLRSTPGDHKLSDST</sequence>
<feature type="compositionally biased region" description="Acidic residues" evidence="3">
    <location>
        <begin position="414"/>
        <end position="427"/>
    </location>
</feature>
<evidence type="ECO:0000313" key="5">
    <source>
        <dbReference type="Proteomes" id="UP000699462"/>
    </source>
</evidence>
<dbReference type="GO" id="GO:0005634">
    <property type="term" value="C:nucleus"/>
    <property type="evidence" value="ECO:0007669"/>
    <property type="project" value="TreeGrafter"/>
</dbReference>
<feature type="region of interest" description="Disordered" evidence="3">
    <location>
        <begin position="330"/>
        <end position="358"/>
    </location>
</feature>
<keyword evidence="5" id="KW-1185">Reference proteome</keyword>
<dbReference type="Proteomes" id="UP000699462">
    <property type="component" value="Unassembled WGS sequence"/>
</dbReference>
<dbReference type="AlphaFoldDB" id="A0A8T0DDF2"/>
<comment type="similarity">
    <text evidence="1">Belongs to the SAPS family.</text>
</comment>
<keyword evidence="2" id="KW-0131">Cell cycle</keyword>
<gene>
    <name evidence="4" type="ORF">P879_04965</name>
</gene>
<evidence type="ECO:0000256" key="2">
    <source>
        <dbReference type="ARBA" id="ARBA00023306"/>
    </source>
</evidence>
<evidence type="ECO:0000313" key="4">
    <source>
        <dbReference type="EMBL" id="KAF8564964.1"/>
    </source>
</evidence>
<feature type="region of interest" description="Disordered" evidence="3">
    <location>
        <begin position="658"/>
        <end position="700"/>
    </location>
</feature>
<protein>
    <submittedName>
        <fullName evidence="4">Uncharacterized protein</fullName>
    </submittedName>
</protein>
<dbReference type="EMBL" id="JTDF01007569">
    <property type="protein sequence ID" value="KAF8564964.1"/>
    <property type="molecule type" value="Genomic_DNA"/>
</dbReference>